<sequence>MDSFQQKTVIVTGAGGGIGRTIAITYALQDAHVILVDQNTVGLHQTLHEIQAEGKIAYTYTVDVSQPNEIETLFQEIQEKFKRVDVLINNAGVGLFKSIYDISVDEWDHVMHTNLRGTFVCSKEAAKLMRNNGGGSIVNISSTRALMSEPNSEAYAATKGGIISLTHALAVSLGSDGITVNAISPGWIETGDYQKLTPLDHQQHPSMRVGKPEDIARACLYLTDPKNDFITGTNLVIDGGMTRKMIYEE</sequence>
<dbReference type="RefSeq" id="WP_078502280.1">
    <property type="nucleotide sequence ID" value="NZ_MSZX01000014.1"/>
</dbReference>
<organism evidence="3 4">
    <name type="scientific">Paenibacillus selenitireducens</name>
    <dbReference type="NCBI Taxonomy" id="1324314"/>
    <lineage>
        <taxon>Bacteria</taxon>
        <taxon>Bacillati</taxon>
        <taxon>Bacillota</taxon>
        <taxon>Bacilli</taxon>
        <taxon>Bacillales</taxon>
        <taxon>Paenibacillaceae</taxon>
        <taxon>Paenibacillus</taxon>
    </lineage>
</organism>
<dbReference type="OrthoDB" id="9803333at2"/>
<accession>A0A1T2X1H2</accession>
<keyword evidence="4" id="KW-1185">Reference proteome</keyword>
<dbReference type="Pfam" id="PF13561">
    <property type="entry name" value="adh_short_C2"/>
    <property type="match status" value="1"/>
</dbReference>
<keyword evidence="2" id="KW-0560">Oxidoreductase</keyword>
<dbReference type="PRINTS" id="PR00081">
    <property type="entry name" value="GDHRDH"/>
</dbReference>
<dbReference type="STRING" id="1324314.BVG16_26850"/>
<dbReference type="GO" id="GO:0016616">
    <property type="term" value="F:oxidoreductase activity, acting on the CH-OH group of donors, NAD or NADP as acceptor"/>
    <property type="evidence" value="ECO:0007669"/>
    <property type="project" value="TreeGrafter"/>
</dbReference>
<dbReference type="GO" id="GO:0008206">
    <property type="term" value="P:bile acid metabolic process"/>
    <property type="evidence" value="ECO:0007669"/>
    <property type="project" value="UniProtKB-ARBA"/>
</dbReference>
<evidence type="ECO:0000313" key="3">
    <source>
        <dbReference type="EMBL" id="OPA73714.1"/>
    </source>
</evidence>
<dbReference type="NCBIfam" id="NF005559">
    <property type="entry name" value="PRK07231.1"/>
    <property type="match status" value="1"/>
</dbReference>
<name>A0A1T2X1H2_9BACL</name>
<evidence type="ECO:0000256" key="2">
    <source>
        <dbReference type="ARBA" id="ARBA00023002"/>
    </source>
</evidence>
<dbReference type="SUPFAM" id="SSF51735">
    <property type="entry name" value="NAD(P)-binding Rossmann-fold domains"/>
    <property type="match status" value="1"/>
</dbReference>
<dbReference type="Proteomes" id="UP000190188">
    <property type="component" value="Unassembled WGS sequence"/>
</dbReference>
<dbReference type="PANTHER" id="PTHR42760">
    <property type="entry name" value="SHORT-CHAIN DEHYDROGENASES/REDUCTASES FAMILY MEMBER"/>
    <property type="match status" value="1"/>
</dbReference>
<dbReference type="InterPro" id="IPR020904">
    <property type="entry name" value="Sc_DH/Rdtase_CS"/>
</dbReference>
<comment type="similarity">
    <text evidence="1">Belongs to the short-chain dehydrogenases/reductases (SDR) family.</text>
</comment>
<protein>
    <submittedName>
        <fullName evidence="3">3-ketoacyl-ACP reductase</fullName>
    </submittedName>
</protein>
<evidence type="ECO:0000256" key="1">
    <source>
        <dbReference type="ARBA" id="ARBA00006484"/>
    </source>
</evidence>
<dbReference type="EMBL" id="MSZX01000014">
    <property type="protein sequence ID" value="OPA73714.1"/>
    <property type="molecule type" value="Genomic_DNA"/>
</dbReference>
<dbReference type="FunFam" id="3.40.50.720:FF:000084">
    <property type="entry name" value="Short-chain dehydrogenase reductase"/>
    <property type="match status" value="1"/>
</dbReference>
<dbReference type="CDD" id="cd05233">
    <property type="entry name" value="SDR_c"/>
    <property type="match status" value="1"/>
</dbReference>
<dbReference type="PRINTS" id="PR00080">
    <property type="entry name" value="SDRFAMILY"/>
</dbReference>
<dbReference type="InterPro" id="IPR002347">
    <property type="entry name" value="SDR_fam"/>
</dbReference>
<reference evidence="3 4" key="1">
    <citation type="submission" date="2017-01" db="EMBL/GenBank/DDBJ databases">
        <title>Genome analysis of Paenibacillus selenitrireducens ES3-24.</title>
        <authorList>
            <person name="Xu D."/>
            <person name="Yao R."/>
            <person name="Zheng S."/>
        </authorList>
    </citation>
    <scope>NUCLEOTIDE SEQUENCE [LARGE SCALE GENOMIC DNA]</scope>
    <source>
        <strain evidence="3 4">ES3-24</strain>
    </source>
</reference>
<evidence type="ECO:0000313" key="4">
    <source>
        <dbReference type="Proteomes" id="UP000190188"/>
    </source>
</evidence>
<proteinExistence type="inferred from homology"/>
<dbReference type="Gene3D" id="3.40.50.720">
    <property type="entry name" value="NAD(P)-binding Rossmann-like Domain"/>
    <property type="match status" value="1"/>
</dbReference>
<dbReference type="InterPro" id="IPR036291">
    <property type="entry name" value="NAD(P)-bd_dom_sf"/>
</dbReference>
<comment type="caution">
    <text evidence="3">The sequence shown here is derived from an EMBL/GenBank/DDBJ whole genome shotgun (WGS) entry which is preliminary data.</text>
</comment>
<dbReference type="PANTHER" id="PTHR42760:SF115">
    <property type="entry name" value="3-OXOACYL-[ACYL-CARRIER-PROTEIN] REDUCTASE FABG"/>
    <property type="match status" value="1"/>
</dbReference>
<gene>
    <name evidence="3" type="ORF">BVG16_26850</name>
</gene>
<dbReference type="AlphaFoldDB" id="A0A1T2X1H2"/>
<dbReference type="PROSITE" id="PS00061">
    <property type="entry name" value="ADH_SHORT"/>
    <property type="match status" value="1"/>
</dbReference>